<protein>
    <submittedName>
        <fullName evidence="2">Uncharacterized protein</fullName>
    </submittedName>
</protein>
<proteinExistence type="predicted"/>
<name>A0ABD1CQK0_CULPP</name>
<evidence type="ECO:0000313" key="3">
    <source>
        <dbReference type="Proteomes" id="UP001562425"/>
    </source>
</evidence>
<dbReference type="Proteomes" id="UP001562425">
    <property type="component" value="Unassembled WGS sequence"/>
</dbReference>
<evidence type="ECO:0000313" key="2">
    <source>
        <dbReference type="EMBL" id="KAL1378695.1"/>
    </source>
</evidence>
<keyword evidence="1" id="KW-0732">Signal</keyword>
<feature type="chain" id="PRO_5044743799" evidence="1">
    <location>
        <begin position="18"/>
        <end position="119"/>
    </location>
</feature>
<comment type="caution">
    <text evidence="2">The sequence shown here is derived from an EMBL/GenBank/DDBJ whole genome shotgun (WGS) entry which is preliminary data.</text>
</comment>
<organism evidence="2 3">
    <name type="scientific">Culex pipiens pipiens</name>
    <name type="common">Northern house mosquito</name>
    <dbReference type="NCBI Taxonomy" id="38569"/>
    <lineage>
        <taxon>Eukaryota</taxon>
        <taxon>Metazoa</taxon>
        <taxon>Ecdysozoa</taxon>
        <taxon>Arthropoda</taxon>
        <taxon>Hexapoda</taxon>
        <taxon>Insecta</taxon>
        <taxon>Pterygota</taxon>
        <taxon>Neoptera</taxon>
        <taxon>Endopterygota</taxon>
        <taxon>Diptera</taxon>
        <taxon>Nematocera</taxon>
        <taxon>Culicoidea</taxon>
        <taxon>Culicidae</taxon>
        <taxon>Culicinae</taxon>
        <taxon>Culicini</taxon>
        <taxon>Culex</taxon>
        <taxon>Culex</taxon>
    </lineage>
</organism>
<gene>
    <name evidence="2" type="ORF">pipiens_015418</name>
</gene>
<feature type="signal peptide" evidence="1">
    <location>
        <begin position="1"/>
        <end position="17"/>
    </location>
</feature>
<sequence length="119" mass="13961">MLQSVLILVAVLGTALAGVTLSEFQERFAEHSYLVEPQLREFRVHNNEVRLELIRTIVLKIANLTLEMRQISSETWKYIENNNSTNDACLVDLRNEFNYYVRLAELDIKLCARDMDYYM</sequence>
<reference evidence="2 3" key="1">
    <citation type="submission" date="2024-05" db="EMBL/GenBank/DDBJ databases">
        <title>Culex pipiens pipiens assembly and annotation.</title>
        <authorList>
            <person name="Alout H."/>
            <person name="Durand T."/>
        </authorList>
    </citation>
    <scope>NUCLEOTIDE SEQUENCE [LARGE SCALE GENOMIC DNA]</scope>
    <source>
        <strain evidence="2">HA-2024</strain>
        <tissue evidence="2">Whole body</tissue>
    </source>
</reference>
<keyword evidence="3" id="KW-1185">Reference proteome</keyword>
<accession>A0ABD1CQK0</accession>
<dbReference type="EMBL" id="JBEHCU010010153">
    <property type="protein sequence ID" value="KAL1378695.1"/>
    <property type="molecule type" value="Genomic_DNA"/>
</dbReference>
<dbReference type="AlphaFoldDB" id="A0ABD1CQK0"/>
<feature type="non-terminal residue" evidence="2">
    <location>
        <position position="119"/>
    </location>
</feature>
<evidence type="ECO:0000256" key="1">
    <source>
        <dbReference type="SAM" id="SignalP"/>
    </source>
</evidence>